<accession>A0A4Y9Z5B9</accession>
<reference evidence="2 3" key="1">
    <citation type="submission" date="2019-02" db="EMBL/GenBank/DDBJ databases">
        <title>Genome sequencing of the rare red list fungi Dentipellis fragilis.</title>
        <authorList>
            <person name="Buettner E."/>
            <person name="Kellner H."/>
        </authorList>
    </citation>
    <scope>NUCLEOTIDE SEQUENCE [LARGE SCALE GENOMIC DNA]</scope>
    <source>
        <strain evidence="2 3">DSM 105465</strain>
    </source>
</reference>
<feature type="region of interest" description="Disordered" evidence="1">
    <location>
        <begin position="199"/>
        <end position="230"/>
    </location>
</feature>
<evidence type="ECO:0000313" key="2">
    <source>
        <dbReference type="EMBL" id="TFY69237.1"/>
    </source>
</evidence>
<comment type="caution">
    <text evidence="2">The sequence shown here is derived from an EMBL/GenBank/DDBJ whole genome shotgun (WGS) entry which is preliminary data.</text>
</comment>
<sequence>MSAQASTPCHPRFYLHPLAPRPPHPLQVLSNQFPPDALGTRVDRPLWTNQCGMPPHVRHADSQLPQYTGPGPADTRSVSLSDAQVEELAQQLAAVLRLGLIKEIPPLPFSPDQQRPQWNPENNKCSQRVVELRSTSEPALLQDTPSRPDTPLQIACPIPIRPVNPDLVELGNLRPSDDLQHIFSLPGWTNPHTVSDLEPMVESTSSTPAASPCPSTPVESGHDDPAAPADTFSAYDGMTDAEKAECASLDELLQECLFDGEDVRKPWKAHSGDMYDSDSDNDSSSTAVSDDGNATPESTPVAPLKVQESRPPLAVARILDYRRTPRYTPTTLSRFHPVRNLSLHSRWRYHPSICVYTEDEANPSWRYQCKIREREVRPREYVVFPRMCDAFFKKGRFCPCLRCKMDTLGKSLLVRNLCRARRQHEARLLSASITPTWPSEEDMDAIVRIYGDEDDEDKYSYD</sequence>
<dbReference type="AlphaFoldDB" id="A0A4Y9Z5B9"/>
<feature type="compositionally biased region" description="Low complexity" evidence="1">
    <location>
        <begin position="282"/>
        <end position="291"/>
    </location>
</feature>
<keyword evidence="3" id="KW-1185">Reference proteome</keyword>
<name>A0A4Y9Z5B9_9AGAM</name>
<dbReference type="OrthoDB" id="10376983at2759"/>
<gene>
    <name evidence="2" type="ORF">EVG20_g3238</name>
</gene>
<dbReference type="Proteomes" id="UP000298327">
    <property type="component" value="Unassembled WGS sequence"/>
</dbReference>
<organism evidence="2 3">
    <name type="scientific">Dentipellis fragilis</name>
    <dbReference type="NCBI Taxonomy" id="205917"/>
    <lineage>
        <taxon>Eukaryota</taxon>
        <taxon>Fungi</taxon>
        <taxon>Dikarya</taxon>
        <taxon>Basidiomycota</taxon>
        <taxon>Agaricomycotina</taxon>
        <taxon>Agaricomycetes</taxon>
        <taxon>Russulales</taxon>
        <taxon>Hericiaceae</taxon>
        <taxon>Dentipellis</taxon>
    </lineage>
</organism>
<evidence type="ECO:0000256" key="1">
    <source>
        <dbReference type="SAM" id="MobiDB-lite"/>
    </source>
</evidence>
<dbReference type="EMBL" id="SEOQ01000142">
    <property type="protein sequence ID" value="TFY69237.1"/>
    <property type="molecule type" value="Genomic_DNA"/>
</dbReference>
<evidence type="ECO:0000313" key="3">
    <source>
        <dbReference type="Proteomes" id="UP000298327"/>
    </source>
</evidence>
<proteinExistence type="predicted"/>
<protein>
    <submittedName>
        <fullName evidence="2">Uncharacterized protein</fullName>
    </submittedName>
</protein>
<feature type="compositionally biased region" description="Low complexity" evidence="1">
    <location>
        <begin position="203"/>
        <end position="217"/>
    </location>
</feature>
<feature type="region of interest" description="Disordered" evidence="1">
    <location>
        <begin position="269"/>
        <end position="307"/>
    </location>
</feature>